<dbReference type="InterPro" id="IPR047512">
    <property type="entry name" value="FH_FOXJ1"/>
</dbReference>
<evidence type="ECO:0000256" key="8">
    <source>
        <dbReference type="ARBA" id="ARBA00034770"/>
    </source>
</evidence>
<dbReference type="Gene3D" id="1.10.10.10">
    <property type="entry name" value="Winged helix-like DNA-binding domain superfamily/Winged helix DNA-binding domain"/>
    <property type="match status" value="1"/>
</dbReference>
<evidence type="ECO:0000259" key="11">
    <source>
        <dbReference type="PROSITE" id="PS50039"/>
    </source>
</evidence>
<dbReference type="GO" id="GO:0000978">
    <property type="term" value="F:RNA polymerase II cis-regulatory region sequence-specific DNA binding"/>
    <property type="evidence" value="ECO:0007669"/>
    <property type="project" value="TreeGrafter"/>
</dbReference>
<evidence type="ECO:0000256" key="10">
    <source>
        <dbReference type="SAM" id="MobiDB-lite"/>
    </source>
</evidence>
<gene>
    <name evidence="12" type="ORF">KUF71_004973</name>
</gene>
<keyword evidence="5" id="KW-0010">Activator</keyword>
<keyword evidence="7 9" id="KW-0539">Nucleus</keyword>
<dbReference type="PANTHER" id="PTHR46805">
    <property type="entry name" value="FORKHEAD BOX PROTEIN J1"/>
    <property type="match status" value="1"/>
</dbReference>
<feature type="compositionally biased region" description="Pro residues" evidence="10">
    <location>
        <begin position="207"/>
        <end position="216"/>
    </location>
</feature>
<accession>A0AAE1HZ33</accession>
<proteinExistence type="inferred from homology"/>
<evidence type="ECO:0000256" key="7">
    <source>
        <dbReference type="ARBA" id="ARBA00023242"/>
    </source>
</evidence>
<feature type="DNA-binding region" description="Fork-head" evidence="9">
    <location>
        <begin position="100"/>
        <end position="191"/>
    </location>
</feature>
<feature type="region of interest" description="Disordered" evidence="10">
    <location>
        <begin position="163"/>
        <end position="218"/>
    </location>
</feature>
<evidence type="ECO:0000313" key="12">
    <source>
        <dbReference type="EMBL" id="KAK3930239.1"/>
    </source>
</evidence>
<dbReference type="PRINTS" id="PR00053">
    <property type="entry name" value="FORKHEAD"/>
</dbReference>
<dbReference type="InterPro" id="IPR047513">
    <property type="entry name" value="FOXJ1"/>
</dbReference>
<evidence type="ECO:0000256" key="6">
    <source>
        <dbReference type="ARBA" id="ARBA00023163"/>
    </source>
</evidence>
<keyword evidence="13" id="KW-1185">Reference proteome</keyword>
<keyword evidence="4 9" id="KW-0238">DNA-binding</keyword>
<evidence type="ECO:0000256" key="1">
    <source>
        <dbReference type="ARBA" id="ARBA00004123"/>
    </source>
</evidence>
<protein>
    <submittedName>
        <fullName evidence="12">Forkhead box protein J1-A</fullName>
    </submittedName>
</protein>
<feature type="compositionally biased region" description="Basic residues" evidence="10">
    <location>
        <begin position="185"/>
        <end position="195"/>
    </location>
</feature>
<reference evidence="12" key="1">
    <citation type="submission" date="2021-07" db="EMBL/GenBank/DDBJ databases">
        <authorList>
            <person name="Catto M.A."/>
            <person name="Jacobson A."/>
            <person name="Kennedy G."/>
            <person name="Labadie P."/>
            <person name="Hunt B.G."/>
            <person name="Srinivasan R."/>
        </authorList>
    </citation>
    <scope>NUCLEOTIDE SEQUENCE</scope>
    <source>
        <strain evidence="12">PL_HMW_Pooled</strain>
        <tissue evidence="12">Head</tissue>
    </source>
</reference>
<dbReference type="PROSITE" id="PS50039">
    <property type="entry name" value="FORK_HEAD_3"/>
    <property type="match status" value="1"/>
</dbReference>
<name>A0AAE1HZ33_9NEOP</name>
<dbReference type="SUPFAM" id="SSF46785">
    <property type="entry name" value="Winged helix' DNA-binding domain"/>
    <property type="match status" value="1"/>
</dbReference>
<dbReference type="SMART" id="SM00339">
    <property type="entry name" value="FH"/>
    <property type="match status" value="1"/>
</dbReference>
<feature type="region of interest" description="Disordered" evidence="10">
    <location>
        <begin position="51"/>
        <end position="83"/>
    </location>
</feature>
<reference evidence="12" key="2">
    <citation type="journal article" date="2023" name="BMC Genomics">
        <title>Pest status, molecular evolution, and epigenetic factors derived from the genome assembly of Frankliniella fusca, a thysanopteran phytovirus vector.</title>
        <authorList>
            <person name="Catto M.A."/>
            <person name="Labadie P.E."/>
            <person name="Jacobson A.L."/>
            <person name="Kennedy G.G."/>
            <person name="Srinivasan R."/>
            <person name="Hunt B.G."/>
        </authorList>
    </citation>
    <scope>NUCLEOTIDE SEQUENCE</scope>
    <source>
        <strain evidence="12">PL_HMW_Pooled</strain>
    </source>
</reference>
<keyword evidence="6" id="KW-0804">Transcription</keyword>
<dbReference type="PROSITE" id="PS00658">
    <property type="entry name" value="FORK_HEAD_2"/>
    <property type="match status" value="1"/>
</dbReference>
<dbReference type="FunFam" id="1.10.10.10:FF:000030">
    <property type="entry name" value="Forkhead box protein K2"/>
    <property type="match status" value="1"/>
</dbReference>
<dbReference type="GO" id="GO:0000981">
    <property type="term" value="F:DNA-binding transcription factor activity, RNA polymerase II-specific"/>
    <property type="evidence" value="ECO:0007669"/>
    <property type="project" value="TreeGrafter"/>
</dbReference>
<evidence type="ECO:0000256" key="3">
    <source>
        <dbReference type="ARBA" id="ARBA00023015"/>
    </source>
</evidence>
<dbReference type="PROSITE" id="PS00657">
    <property type="entry name" value="FORK_HEAD_1"/>
    <property type="match status" value="1"/>
</dbReference>
<keyword evidence="2" id="KW-0970">Cilium biogenesis/degradation</keyword>
<evidence type="ECO:0000313" key="13">
    <source>
        <dbReference type="Proteomes" id="UP001219518"/>
    </source>
</evidence>
<comment type="similarity">
    <text evidence="8">Belongs to the FOXJ1 family.</text>
</comment>
<dbReference type="GO" id="GO:0030030">
    <property type="term" value="P:cell projection organization"/>
    <property type="evidence" value="ECO:0007669"/>
    <property type="project" value="UniProtKB-KW"/>
</dbReference>
<dbReference type="GO" id="GO:0005634">
    <property type="term" value="C:nucleus"/>
    <property type="evidence" value="ECO:0007669"/>
    <property type="project" value="UniProtKB-SubCell"/>
</dbReference>
<dbReference type="EMBL" id="JAHWGI010001411">
    <property type="protein sequence ID" value="KAK3930239.1"/>
    <property type="molecule type" value="Genomic_DNA"/>
</dbReference>
<feature type="domain" description="Fork-head" evidence="11">
    <location>
        <begin position="100"/>
        <end position="191"/>
    </location>
</feature>
<comment type="subcellular location">
    <subcellularLocation>
        <location evidence="1 9">Nucleus</location>
    </subcellularLocation>
</comment>
<evidence type="ECO:0000256" key="4">
    <source>
        <dbReference type="ARBA" id="ARBA00023125"/>
    </source>
</evidence>
<dbReference type="InterPro" id="IPR001766">
    <property type="entry name" value="Fork_head_dom"/>
</dbReference>
<sequence>MLCSARPRASLQAPLQRPRSPDYCKTAPPDTKGADDLTSLHWLHSINILPLPTPPSSPRAGESDMESPSPAPERPDPLKSLLPSVSPEHLERYRHDGSHKPPFSYAALICMALRSHRTKMTLSDIYLWIKENFMYYRNADPSWQNSIRHNLSLNKCFVKVPRSKDEPGKGGFWRLDTQRLAEGRRARRGRRRGARPAKSAPAEVTPAPTPTPPPSLELPSSVFLLELEASPCSSSESGSGLELIELGAGGAGGDSPGGSPLPCAMSLAAALPAPLSPSASAPAGPAAAAAPAQYAGLDPLTVDPLLPGHDEDDLCSLLIPGGWDMSQLDQLDFLLNSL</sequence>
<dbReference type="CDD" id="cd20023">
    <property type="entry name" value="FH_FOXJ1"/>
    <property type="match status" value="1"/>
</dbReference>
<dbReference type="InterPro" id="IPR036390">
    <property type="entry name" value="WH_DNA-bd_sf"/>
</dbReference>
<feature type="region of interest" description="Disordered" evidence="10">
    <location>
        <begin position="1"/>
        <end position="36"/>
    </location>
</feature>
<organism evidence="12 13">
    <name type="scientific">Frankliniella fusca</name>
    <dbReference type="NCBI Taxonomy" id="407009"/>
    <lineage>
        <taxon>Eukaryota</taxon>
        <taxon>Metazoa</taxon>
        <taxon>Ecdysozoa</taxon>
        <taxon>Arthropoda</taxon>
        <taxon>Hexapoda</taxon>
        <taxon>Insecta</taxon>
        <taxon>Pterygota</taxon>
        <taxon>Neoptera</taxon>
        <taxon>Paraneoptera</taxon>
        <taxon>Thysanoptera</taxon>
        <taxon>Terebrantia</taxon>
        <taxon>Thripoidea</taxon>
        <taxon>Thripidae</taxon>
        <taxon>Frankliniella</taxon>
    </lineage>
</organism>
<dbReference type="Pfam" id="PF00250">
    <property type="entry name" value="Forkhead"/>
    <property type="match status" value="1"/>
</dbReference>
<evidence type="ECO:0000256" key="9">
    <source>
        <dbReference type="PROSITE-ProRule" id="PRU00089"/>
    </source>
</evidence>
<keyword evidence="3" id="KW-0805">Transcription regulation</keyword>
<dbReference type="AlphaFoldDB" id="A0AAE1HZ33"/>
<dbReference type="InterPro" id="IPR030456">
    <property type="entry name" value="TF_fork_head_CS_2"/>
</dbReference>
<dbReference type="Proteomes" id="UP001219518">
    <property type="component" value="Unassembled WGS sequence"/>
</dbReference>
<evidence type="ECO:0000256" key="2">
    <source>
        <dbReference type="ARBA" id="ARBA00022794"/>
    </source>
</evidence>
<dbReference type="InterPro" id="IPR036388">
    <property type="entry name" value="WH-like_DNA-bd_sf"/>
</dbReference>
<comment type="caution">
    <text evidence="12">The sequence shown here is derived from an EMBL/GenBank/DDBJ whole genome shotgun (WGS) entry which is preliminary data.</text>
</comment>
<evidence type="ECO:0000256" key="5">
    <source>
        <dbReference type="ARBA" id="ARBA00023159"/>
    </source>
</evidence>
<dbReference type="PANTHER" id="PTHR46805:SF1">
    <property type="entry name" value="FORKHEAD BOX PROTEIN J1"/>
    <property type="match status" value="1"/>
</dbReference>
<dbReference type="InterPro" id="IPR018122">
    <property type="entry name" value="TF_fork_head_CS_1"/>
</dbReference>